<dbReference type="GO" id="GO:0005886">
    <property type="term" value="C:plasma membrane"/>
    <property type="evidence" value="ECO:0007669"/>
    <property type="project" value="UniProtKB-SubCell"/>
</dbReference>
<dbReference type="RefSeq" id="WP_160180302.1">
    <property type="nucleotide sequence ID" value="NZ_CP047656.1"/>
</dbReference>
<dbReference type="GO" id="GO:0030490">
    <property type="term" value="P:maturation of SSU-rRNA"/>
    <property type="evidence" value="ECO:0007669"/>
    <property type="project" value="TreeGrafter"/>
</dbReference>
<dbReference type="EMBL" id="CP047656">
    <property type="protein sequence ID" value="QHJ12305.1"/>
    <property type="molecule type" value="Genomic_DNA"/>
</dbReference>
<name>A0A857JJS3_9ALTE</name>
<evidence type="ECO:0000313" key="17">
    <source>
        <dbReference type="Proteomes" id="UP000464524"/>
    </source>
</evidence>
<comment type="catalytic activity">
    <reaction evidence="14 15">
        <text>an alpha-Kdo-(2-&gt;6)-lipid IVA + ATP = a 4-O-phospho-alpha-Kdo-(2-&gt;6)-lipid IVA + ADP + H(+)</text>
        <dbReference type="Rhea" id="RHEA:74271"/>
        <dbReference type="ChEBI" id="CHEBI:15378"/>
        <dbReference type="ChEBI" id="CHEBI:30616"/>
        <dbReference type="ChEBI" id="CHEBI:176428"/>
        <dbReference type="ChEBI" id="CHEBI:193140"/>
        <dbReference type="ChEBI" id="CHEBI:456216"/>
        <dbReference type="EC" id="2.7.1.166"/>
    </reaction>
</comment>
<dbReference type="PANTHER" id="PTHR45852">
    <property type="entry name" value="SER/THR-PROTEIN KINASE RIO2"/>
    <property type="match status" value="1"/>
</dbReference>
<dbReference type="NCBIfam" id="NF002475">
    <property type="entry name" value="PRK01723.1"/>
    <property type="match status" value="1"/>
</dbReference>
<evidence type="ECO:0000256" key="10">
    <source>
        <dbReference type="ARBA" id="ARBA00022840"/>
    </source>
</evidence>
<sequence>MPNIQQTSTDRSTIIFDAEIFAAPDLDIFDGQYWRAKQQLTGSATGRGTTYFFEHSGNEYVLRHYRRGGLIGKLIKDSYFYRGLSRTRAWREFTLLEQMHRLGLPVPEPIAAQVTRHNVMYKGDIIIKRIPNSRDMFSFLCDAPQPDTTWQAIGACIRQFHDHNVYHHDLNIHNVMLDDEGKIWLIDFDKCAIHASNNWKMANLDRLLRSLHKEQNKQQTFYFNEQNWQTLLTAYGEPA</sequence>
<dbReference type="EC" id="2.7.1.166" evidence="4 15"/>
<evidence type="ECO:0000256" key="4">
    <source>
        <dbReference type="ARBA" id="ARBA00011988"/>
    </source>
</evidence>
<dbReference type="Gene3D" id="1.10.510.10">
    <property type="entry name" value="Transferase(Phosphotransferase) domain 1"/>
    <property type="match status" value="1"/>
</dbReference>
<evidence type="ECO:0000256" key="7">
    <source>
        <dbReference type="ARBA" id="ARBA00022679"/>
    </source>
</evidence>
<dbReference type="Proteomes" id="UP000464524">
    <property type="component" value="Chromosome"/>
</dbReference>
<evidence type="ECO:0000256" key="15">
    <source>
        <dbReference type="HAMAP-Rule" id="MF_00521"/>
    </source>
</evidence>
<keyword evidence="7 15" id="KW-0808">Transferase</keyword>
<keyword evidence="10 15" id="KW-0067">ATP-binding</keyword>
<gene>
    <name evidence="15" type="primary">kdkA</name>
    <name evidence="16" type="ORF">FX988_02557</name>
</gene>
<keyword evidence="6 15" id="KW-0997">Cell inner membrane</keyword>
<evidence type="ECO:0000256" key="1">
    <source>
        <dbReference type="ARBA" id="ARBA00004515"/>
    </source>
</evidence>
<feature type="active site" evidence="15">
    <location>
        <position position="169"/>
    </location>
</feature>
<reference evidence="16 17" key="1">
    <citation type="submission" date="2019-12" db="EMBL/GenBank/DDBJ databases">
        <title>Genome sequencing and assembly of endphytes of Porphyra tenera.</title>
        <authorList>
            <person name="Park J.M."/>
            <person name="Shin R."/>
            <person name="Jo S.H."/>
        </authorList>
    </citation>
    <scope>NUCLEOTIDE SEQUENCE [LARGE SCALE GENOMIC DNA]</scope>
    <source>
        <strain evidence="16 17">GPM4</strain>
    </source>
</reference>
<evidence type="ECO:0000256" key="12">
    <source>
        <dbReference type="ARBA" id="ARBA00023136"/>
    </source>
</evidence>
<evidence type="ECO:0000313" key="16">
    <source>
        <dbReference type="EMBL" id="QHJ12305.1"/>
    </source>
</evidence>
<protein>
    <recommendedName>
        <fullName evidence="13 15">3-deoxy-D-manno-octulosonic acid kinase</fullName>
        <shortName evidence="15">Kdo kinase</shortName>
        <ecNumber evidence="4 15">2.7.1.166</ecNumber>
    </recommendedName>
</protein>
<evidence type="ECO:0000256" key="9">
    <source>
        <dbReference type="ARBA" id="ARBA00022777"/>
    </source>
</evidence>
<dbReference type="GO" id="GO:0005524">
    <property type="term" value="F:ATP binding"/>
    <property type="evidence" value="ECO:0007669"/>
    <property type="project" value="UniProtKB-UniRule"/>
</dbReference>
<proteinExistence type="inferred from homology"/>
<dbReference type="OrthoDB" id="6854449at2"/>
<dbReference type="KEGG" id="pmes:FX988_02557"/>
<evidence type="ECO:0000256" key="14">
    <source>
        <dbReference type="ARBA" id="ARBA00034417"/>
    </source>
</evidence>
<keyword evidence="12 15" id="KW-0472">Membrane</keyword>
<evidence type="ECO:0000256" key="8">
    <source>
        <dbReference type="ARBA" id="ARBA00022741"/>
    </source>
</evidence>
<keyword evidence="9 15" id="KW-0418">Kinase</keyword>
<keyword evidence="5 15" id="KW-1003">Cell membrane</keyword>
<comment type="pathway">
    <text evidence="2 15">Bacterial outer membrane biogenesis; LPS core biosynthesis.</text>
</comment>
<organism evidence="16 17">
    <name type="scientific">Paraglaciecola mesophila</name>
    <dbReference type="NCBI Taxonomy" id="197222"/>
    <lineage>
        <taxon>Bacteria</taxon>
        <taxon>Pseudomonadati</taxon>
        <taxon>Pseudomonadota</taxon>
        <taxon>Gammaproteobacteria</taxon>
        <taxon>Alteromonadales</taxon>
        <taxon>Alteromonadaceae</taxon>
        <taxon>Paraglaciecola</taxon>
    </lineage>
</organism>
<evidence type="ECO:0000256" key="6">
    <source>
        <dbReference type="ARBA" id="ARBA00022519"/>
    </source>
</evidence>
<dbReference type="GO" id="GO:0030688">
    <property type="term" value="C:preribosome, small subunit precursor"/>
    <property type="evidence" value="ECO:0007669"/>
    <property type="project" value="TreeGrafter"/>
</dbReference>
<comment type="subcellular location">
    <subcellularLocation>
        <location evidence="1 15">Cell inner membrane</location>
        <topology evidence="1 15">Peripheral membrane protein</topology>
        <orientation evidence="1 15">Cytoplasmic side</orientation>
    </subcellularLocation>
</comment>
<keyword evidence="11 15" id="KW-0448">Lipopolysaccharide biosynthesis</keyword>
<dbReference type="Pfam" id="PF06293">
    <property type="entry name" value="Kdo"/>
    <property type="match status" value="1"/>
</dbReference>
<dbReference type="GO" id="GO:0009244">
    <property type="term" value="P:lipopolysaccharide core region biosynthetic process"/>
    <property type="evidence" value="ECO:0007669"/>
    <property type="project" value="UniProtKB-UniRule"/>
</dbReference>
<evidence type="ECO:0000256" key="5">
    <source>
        <dbReference type="ARBA" id="ARBA00022475"/>
    </source>
</evidence>
<dbReference type="InterPro" id="IPR022826">
    <property type="entry name" value="KDO_kinase"/>
</dbReference>
<keyword evidence="8 15" id="KW-0547">Nucleotide-binding</keyword>
<evidence type="ECO:0000256" key="11">
    <source>
        <dbReference type="ARBA" id="ARBA00022985"/>
    </source>
</evidence>
<dbReference type="AlphaFoldDB" id="A0A857JJS3"/>
<comment type="similarity">
    <text evidence="3 15">Belongs to the protein kinase superfamily. KdkA/RfaP family.</text>
</comment>
<dbReference type="HAMAP" id="MF_00521">
    <property type="entry name" value="KDO_kinase"/>
    <property type="match status" value="1"/>
</dbReference>
<accession>A0A857JJS3</accession>
<dbReference type="SUPFAM" id="SSF56112">
    <property type="entry name" value="Protein kinase-like (PK-like)"/>
    <property type="match status" value="1"/>
</dbReference>
<dbReference type="PANTHER" id="PTHR45852:SF1">
    <property type="entry name" value="SERINE_THREONINE-PROTEIN KINASE RIO2"/>
    <property type="match status" value="1"/>
</dbReference>
<dbReference type="InterPro" id="IPR011009">
    <property type="entry name" value="Kinase-like_dom_sf"/>
</dbReference>
<dbReference type="GO" id="GO:0004672">
    <property type="term" value="F:protein kinase activity"/>
    <property type="evidence" value="ECO:0007669"/>
    <property type="project" value="TreeGrafter"/>
</dbReference>
<keyword evidence="17" id="KW-1185">Reference proteome</keyword>
<evidence type="ECO:0000256" key="2">
    <source>
        <dbReference type="ARBA" id="ARBA00004713"/>
    </source>
</evidence>
<dbReference type="GO" id="GO:0005829">
    <property type="term" value="C:cytosol"/>
    <property type="evidence" value="ECO:0007669"/>
    <property type="project" value="TreeGrafter"/>
</dbReference>
<evidence type="ECO:0000256" key="13">
    <source>
        <dbReference type="ARBA" id="ARBA00029511"/>
    </source>
</evidence>
<evidence type="ECO:0000256" key="3">
    <source>
        <dbReference type="ARBA" id="ARBA00010327"/>
    </source>
</evidence>
<dbReference type="UniPathway" id="UPA00958"/>
<comment type="function">
    <text evidence="15">Catalyzes the ATP-dependent phosphorylation of the 3-deoxy-D-manno-octulosonic acid (Kdo) residue in Kdo-lipid IV(A) at the 4-OH position.</text>
</comment>